<protein>
    <submittedName>
        <fullName evidence="2">Uncharacterized protein</fullName>
    </submittedName>
</protein>
<gene>
    <name evidence="2" type="ORF">GGP41_002874</name>
</gene>
<evidence type="ECO:0000256" key="1">
    <source>
        <dbReference type="SAM" id="Phobius"/>
    </source>
</evidence>
<organism evidence="2 3">
    <name type="scientific">Cochliobolus sativus</name>
    <name type="common">Common root rot and spot blotch fungus</name>
    <name type="synonym">Bipolaris sorokiniana</name>
    <dbReference type="NCBI Taxonomy" id="45130"/>
    <lineage>
        <taxon>Eukaryota</taxon>
        <taxon>Fungi</taxon>
        <taxon>Dikarya</taxon>
        <taxon>Ascomycota</taxon>
        <taxon>Pezizomycotina</taxon>
        <taxon>Dothideomycetes</taxon>
        <taxon>Pleosporomycetidae</taxon>
        <taxon>Pleosporales</taxon>
        <taxon>Pleosporineae</taxon>
        <taxon>Pleosporaceae</taxon>
        <taxon>Bipolaris</taxon>
    </lineage>
</organism>
<accession>A0A8H6DRF1</accession>
<sequence length="265" mass="29736">MSNTAEIWSALGLPARAAARVLLAPRYLINGFSRLREWNDNAWARARYGPSYRYRLWLLFDARDLEVLEHIINEGTDKEVLELREAKLEQFRLVALVGALLATLALQAMSLPELSNTTFVVRSCFTQGTMLSLLATFFTCIQQRELGFVRTASALRIWLSNGAPYELISLAVTNFVCGMSAYMWSAWKDSLPLQKEGDALRRMAVLVYFAVGTGFAFTLFPVLLGGKDEEGKLGCMEMDSLVEGQGHGQGMWDEGRVEVQHKRGR</sequence>
<feature type="transmembrane region" description="Helical" evidence="1">
    <location>
        <begin position="120"/>
        <end position="141"/>
    </location>
</feature>
<evidence type="ECO:0000313" key="2">
    <source>
        <dbReference type="EMBL" id="KAF5845267.1"/>
    </source>
</evidence>
<keyword evidence="1" id="KW-0812">Transmembrane</keyword>
<keyword evidence="1" id="KW-1133">Transmembrane helix</keyword>
<dbReference type="Proteomes" id="UP000624244">
    <property type="component" value="Unassembled WGS sequence"/>
</dbReference>
<comment type="caution">
    <text evidence="2">The sequence shown here is derived from an EMBL/GenBank/DDBJ whole genome shotgun (WGS) entry which is preliminary data.</text>
</comment>
<name>A0A8H6DRF1_COCSA</name>
<dbReference type="AlphaFoldDB" id="A0A8H6DRF1"/>
<feature type="transmembrane region" description="Helical" evidence="1">
    <location>
        <begin position="205"/>
        <end position="224"/>
    </location>
</feature>
<feature type="transmembrane region" description="Helical" evidence="1">
    <location>
        <begin position="162"/>
        <end position="185"/>
    </location>
</feature>
<keyword evidence="1" id="KW-0472">Membrane</keyword>
<feature type="transmembrane region" description="Helical" evidence="1">
    <location>
        <begin position="91"/>
        <end position="108"/>
    </location>
</feature>
<reference evidence="2" key="1">
    <citation type="submission" date="2019-11" db="EMBL/GenBank/DDBJ databases">
        <title>Bipolaris sorokiniana Genome sequencing.</title>
        <authorList>
            <person name="Wang H."/>
        </authorList>
    </citation>
    <scope>NUCLEOTIDE SEQUENCE</scope>
</reference>
<proteinExistence type="predicted"/>
<evidence type="ECO:0000313" key="3">
    <source>
        <dbReference type="Proteomes" id="UP000624244"/>
    </source>
</evidence>
<dbReference type="EMBL" id="WNKQ01000019">
    <property type="protein sequence ID" value="KAF5845267.1"/>
    <property type="molecule type" value="Genomic_DNA"/>
</dbReference>